<name>A0A2K8SK01_9NOSO</name>
<feature type="compositionally biased region" description="Basic residues" evidence="1">
    <location>
        <begin position="10"/>
        <end position="19"/>
    </location>
</feature>
<evidence type="ECO:0000313" key="2">
    <source>
        <dbReference type="EMBL" id="AUB35748.1"/>
    </source>
</evidence>
<proteinExistence type="predicted"/>
<gene>
    <name evidence="2" type="ORF">COO91_01639</name>
</gene>
<sequence length="59" mass="6769">MHINFQQRRQIARHRHRTSLHASNFDKQSLAEAIASFGEAKPSLIVRSPLLAIKRHSPL</sequence>
<dbReference type="EMBL" id="CP024785">
    <property type="protein sequence ID" value="AUB35748.1"/>
    <property type="molecule type" value="Genomic_DNA"/>
</dbReference>
<feature type="region of interest" description="Disordered" evidence="1">
    <location>
        <begin position="1"/>
        <end position="20"/>
    </location>
</feature>
<keyword evidence="3" id="KW-1185">Reference proteome</keyword>
<reference evidence="2 3" key="1">
    <citation type="submission" date="2017-11" db="EMBL/GenBank/DDBJ databases">
        <title>Complete genome of a free-living desiccation-tolerant cyanobacterium and its photosynthetic adaptation to extreme terrestrial habitat.</title>
        <authorList>
            <person name="Shang J."/>
        </authorList>
    </citation>
    <scope>NUCLEOTIDE SEQUENCE [LARGE SCALE GENOMIC DNA]</scope>
    <source>
        <strain evidence="2 3">CCNUN1</strain>
    </source>
</reference>
<dbReference type="Proteomes" id="UP000232003">
    <property type="component" value="Chromosome"/>
</dbReference>
<dbReference type="AlphaFoldDB" id="A0A2K8SK01"/>
<accession>A0A2K8SK01</accession>
<dbReference type="KEGG" id="nfl:COO91_01639"/>
<evidence type="ECO:0000313" key="3">
    <source>
        <dbReference type="Proteomes" id="UP000232003"/>
    </source>
</evidence>
<organism evidence="2 3">
    <name type="scientific">Nostoc flagelliforme CCNUN1</name>
    <dbReference type="NCBI Taxonomy" id="2038116"/>
    <lineage>
        <taxon>Bacteria</taxon>
        <taxon>Bacillati</taxon>
        <taxon>Cyanobacteriota</taxon>
        <taxon>Cyanophyceae</taxon>
        <taxon>Nostocales</taxon>
        <taxon>Nostocaceae</taxon>
        <taxon>Nostoc</taxon>
    </lineage>
</organism>
<evidence type="ECO:0000256" key="1">
    <source>
        <dbReference type="SAM" id="MobiDB-lite"/>
    </source>
</evidence>
<protein>
    <submittedName>
        <fullName evidence="2">Uncharacterized protein</fullName>
    </submittedName>
</protein>
<dbReference type="RefSeq" id="WP_157816380.1">
    <property type="nucleotide sequence ID" value="NZ_CAWNNC010000001.1"/>
</dbReference>